<sequence length="129" mass="14749">MENLFFTYYKDFALLVFPTRKQYRSTEEVEMRHFLVLLEFIGICLGWKTAVDDATSDEDEINSDEGGVFEAIGRLEEGTSDSESSDNDENESRSGDGDSSGGWETASNQDDEHSESIRTIERNYIYLYI</sequence>
<feature type="compositionally biased region" description="Acidic residues" evidence="1">
    <location>
        <begin position="78"/>
        <end position="89"/>
    </location>
</feature>
<evidence type="ECO:0000313" key="3">
    <source>
        <dbReference type="WBParaSite" id="Hba_02621"/>
    </source>
</evidence>
<keyword evidence="2" id="KW-1185">Reference proteome</keyword>
<proteinExistence type="predicted"/>
<name>A0A1I7WCZ7_HETBA</name>
<feature type="region of interest" description="Disordered" evidence="1">
    <location>
        <begin position="55"/>
        <end position="115"/>
    </location>
</feature>
<evidence type="ECO:0000313" key="2">
    <source>
        <dbReference type="Proteomes" id="UP000095283"/>
    </source>
</evidence>
<dbReference type="WBParaSite" id="Hba_02621">
    <property type="protein sequence ID" value="Hba_02621"/>
    <property type="gene ID" value="Hba_02621"/>
</dbReference>
<dbReference type="Proteomes" id="UP000095283">
    <property type="component" value="Unplaced"/>
</dbReference>
<accession>A0A1I7WCZ7</accession>
<protein>
    <submittedName>
        <fullName evidence="3">Uncharacterized protein</fullName>
    </submittedName>
</protein>
<organism evidence="2 3">
    <name type="scientific">Heterorhabditis bacteriophora</name>
    <name type="common">Entomopathogenic nematode worm</name>
    <dbReference type="NCBI Taxonomy" id="37862"/>
    <lineage>
        <taxon>Eukaryota</taxon>
        <taxon>Metazoa</taxon>
        <taxon>Ecdysozoa</taxon>
        <taxon>Nematoda</taxon>
        <taxon>Chromadorea</taxon>
        <taxon>Rhabditida</taxon>
        <taxon>Rhabditina</taxon>
        <taxon>Rhabditomorpha</taxon>
        <taxon>Strongyloidea</taxon>
        <taxon>Heterorhabditidae</taxon>
        <taxon>Heterorhabditis</taxon>
    </lineage>
</organism>
<reference evidence="3" key="1">
    <citation type="submission" date="2016-11" db="UniProtKB">
        <authorList>
            <consortium name="WormBaseParasite"/>
        </authorList>
    </citation>
    <scope>IDENTIFICATION</scope>
</reference>
<dbReference type="AlphaFoldDB" id="A0A1I7WCZ7"/>
<evidence type="ECO:0000256" key="1">
    <source>
        <dbReference type="SAM" id="MobiDB-lite"/>
    </source>
</evidence>